<feature type="compositionally biased region" description="Basic and acidic residues" evidence="1">
    <location>
        <begin position="9"/>
        <end position="18"/>
    </location>
</feature>
<reference evidence="3 4" key="1">
    <citation type="submission" date="2023-10" db="EMBL/GenBank/DDBJ databases">
        <authorList>
            <person name="Maclean D."/>
            <person name="Macfadyen A."/>
        </authorList>
    </citation>
    <scope>NUCLEOTIDE SEQUENCE [LARGE SCALE GENOMIC DNA]</scope>
</reference>
<evidence type="ECO:0000313" key="3">
    <source>
        <dbReference type="EMBL" id="CAK0767158.1"/>
    </source>
</evidence>
<sequence>MQMSTPIEKIPDDPRASADEDAELVQSIMADLKSQEMSDTASSVEGPPAVPVYSADDMYDSQQDYDDDVDVTPPPAIGPSRTLWRSLWLEAKEPIIVLLLSTLFGLPLVDRILTRYMPRFSADGGTLNTIGVICKAIVVTIFFFMLKKFVR</sequence>
<keyword evidence="2" id="KW-0472">Membrane</keyword>
<feature type="region of interest" description="Disordered" evidence="1">
    <location>
        <begin position="1"/>
        <end position="22"/>
    </location>
</feature>
<feature type="transmembrane region" description="Helical" evidence="2">
    <location>
        <begin position="95"/>
        <end position="113"/>
    </location>
</feature>
<protein>
    <submittedName>
        <fullName evidence="3">Uncharacterized protein</fullName>
    </submittedName>
</protein>
<dbReference type="EMBL" id="CAUYUE010000004">
    <property type="protein sequence ID" value="CAK0767158.1"/>
    <property type="molecule type" value="Genomic_DNA"/>
</dbReference>
<feature type="region of interest" description="Disordered" evidence="1">
    <location>
        <begin position="34"/>
        <end position="76"/>
    </location>
</feature>
<evidence type="ECO:0000313" key="4">
    <source>
        <dbReference type="Proteomes" id="UP001314263"/>
    </source>
</evidence>
<feature type="compositionally biased region" description="Acidic residues" evidence="1">
    <location>
        <begin position="57"/>
        <end position="70"/>
    </location>
</feature>
<dbReference type="Proteomes" id="UP001314263">
    <property type="component" value="Unassembled WGS sequence"/>
</dbReference>
<evidence type="ECO:0000256" key="1">
    <source>
        <dbReference type="SAM" id="MobiDB-lite"/>
    </source>
</evidence>
<organism evidence="3 4">
    <name type="scientific">Coccomyxa viridis</name>
    <dbReference type="NCBI Taxonomy" id="1274662"/>
    <lineage>
        <taxon>Eukaryota</taxon>
        <taxon>Viridiplantae</taxon>
        <taxon>Chlorophyta</taxon>
        <taxon>core chlorophytes</taxon>
        <taxon>Trebouxiophyceae</taxon>
        <taxon>Trebouxiophyceae incertae sedis</taxon>
        <taxon>Coccomyxaceae</taxon>
        <taxon>Coccomyxa</taxon>
    </lineage>
</organism>
<keyword evidence="2" id="KW-0812">Transmembrane</keyword>
<keyword evidence="2" id="KW-1133">Transmembrane helix</keyword>
<dbReference type="AlphaFoldDB" id="A0AAV1HZ19"/>
<evidence type="ECO:0000256" key="2">
    <source>
        <dbReference type="SAM" id="Phobius"/>
    </source>
</evidence>
<comment type="caution">
    <text evidence="3">The sequence shown here is derived from an EMBL/GenBank/DDBJ whole genome shotgun (WGS) entry which is preliminary data.</text>
</comment>
<keyword evidence="4" id="KW-1185">Reference proteome</keyword>
<name>A0AAV1HZ19_9CHLO</name>
<accession>A0AAV1HZ19</accession>
<feature type="transmembrane region" description="Helical" evidence="2">
    <location>
        <begin position="125"/>
        <end position="146"/>
    </location>
</feature>
<proteinExistence type="predicted"/>
<gene>
    <name evidence="3" type="ORF">CVIRNUC_003433</name>
</gene>